<evidence type="ECO:0000313" key="2">
    <source>
        <dbReference type="Proteomes" id="UP001367508"/>
    </source>
</evidence>
<gene>
    <name evidence="1" type="ORF">VNO77_27294</name>
</gene>
<keyword evidence="2" id="KW-1185">Reference proteome</keyword>
<evidence type="ECO:0000313" key="1">
    <source>
        <dbReference type="EMBL" id="KAK7323801.1"/>
    </source>
</evidence>
<reference evidence="1 2" key="1">
    <citation type="submission" date="2024-01" db="EMBL/GenBank/DDBJ databases">
        <title>The genomes of 5 underutilized Papilionoideae crops provide insights into root nodulation and disease resistanc.</title>
        <authorList>
            <person name="Jiang F."/>
        </authorList>
    </citation>
    <scope>NUCLEOTIDE SEQUENCE [LARGE SCALE GENOMIC DNA]</scope>
    <source>
        <strain evidence="1">LVBAO_FW01</strain>
        <tissue evidence="1">Leaves</tissue>
    </source>
</reference>
<sequence length="176" mass="19875">MLPLRGEEKIHLLTQREASPIRYSQPMHGCVQLPIHLLPYAGFERGGPHEREPKIVVEARRCAFLPCGALNLSHKVNVQMNAGCNDSMARPDSSSLRIEWHSFVEGPPWQMKKRSMQAGLPKKRYLNRQALSIWGCLRVAITTNKASSEYSLKASNDVECIILVYTHIDPNEATEI</sequence>
<name>A0AAN9KVI6_CANGL</name>
<dbReference type="Proteomes" id="UP001367508">
    <property type="component" value="Unassembled WGS sequence"/>
</dbReference>
<dbReference type="AlphaFoldDB" id="A0AAN9KVI6"/>
<protein>
    <submittedName>
        <fullName evidence="1">Uncharacterized protein</fullName>
    </submittedName>
</protein>
<organism evidence="1 2">
    <name type="scientific">Canavalia gladiata</name>
    <name type="common">Sword bean</name>
    <name type="synonym">Dolichos gladiatus</name>
    <dbReference type="NCBI Taxonomy" id="3824"/>
    <lineage>
        <taxon>Eukaryota</taxon>
        <taxon>Viridiplantae</taxon>
        <taxon>Streptophyta</taxon>
        <taxon>Embryophyta</taxon>
        <taxon>Tracheophyta</taxon>
        <taxon>Spermatophyta</taxon>
        <taxon>Magnoliopsida</taxon>
        <taxon>eudicotyledons</taxon>
        <taxon>Gunneridae</taxon>
        <taxon>Pentapetalae</taxon>
        <taxon>rosids</taxon>
        <taxon>fabids</taxon>
        <taxon>Fabales</taxon>
        <taxon>Fabaceae</taxon>
        <taxon>Papilionoideae</taxon>
        <taxon>50 kb inversion clade</taxon>
        <taxon>NPAAA clade</taxon>
        <taxon>indigoferoid/millettioid clade</taxon>
        <taxon>Phaseoleae</taxon>
        <taxon>Canavalia</taxon>
    </lineage>
</organism>
<comment type="caution">
    <text evidence="1">The sequence shown here is derived from an EMBL/GenBank/DDBJ whole genome shotgun (WGS) entry which is preliminary data.</text>
</comment>
<dbReference type="EMBL" id="JAYMYQ010000006">
    <property type="protein sequence ID" value="KAK7323801.1"/>
    <property type="molecule type" value="Genomic_DNA"/>
</dbReference>
<accession>A0AAN9KVI6</accession>
<proteinExistence type="predicted"/>